<proteinExistence type="predicted"/>
<organism evidence="1 2">
    <name type="scientific">Sistotremastrum suecicum HHB10207 ss-3</name>
    <dbReference type="NCBI Taxonomy" id="1314776"/>
    <lineage>
        <taxon>Eukaryota</taxon>
        <taxon>Fungi</taxon>
        <taxon>Dikarya</taxon>
        <taxon>Basidiomycota</taxon>
        <taxon>Agaricomycotina</taxon>
        <taxon>Agaricomycetes</taxon>
        <taxon>Sistotremastrales</taxon>
        <taxon>Sistotremastraceae</taxon>
        <taxon>Sistotremastrum</taxon>
    </lineage>
</organism>
<sequence length="57" mass="5986">VLTKVGMSDCTPKSTPMRAGLELRKSATDASEAEEILMNGCSYLCVVGSIMYAVVGT</sequence>
<feature type="non-terminal residue" evidence="1">
    <location>
        <position position="1"/>
    </location>
</feature>
<reference evidence="1 2" key="1">
    <citation type="journal article" date="2016" name="Mol. Biol. Evol.">
        <title>Comparative Genomics of Early-Diverging Mushroom-Forming Fungi Provides Insights into the Origins of Lignocellulose Decay Capabilities.</title>
        <authorList>
            <person name="Nagy L.G."/>
            <person name="Riley R."/>
            <person name="Tritt A."/>
            <person name="Adam C."/>
            <person name="Daum C."/>
            <person name="Floudas D."/>
            <person name="Sun H."/>
            <person name="Yadav J.S."/>
            <person name="Pangilinan J."/>
            <person name="Larsson K.H."/>
            <person name="Matsuura K."/>
            <person name="Barry K."/>
            <person name="Labutti K."/>
            <person name="Kuo R."/>
            <person name="Ohm R.A."/>
            <person name="Bhattacharya S.S."/>
            <person name="Shirouzu T."/>
            <person name="Yoshinaga Y."/>
            <person name="Martin F.M."/>
            <person name="Grigoriev I.V."/>
            <person name="Hibbett D.S."/>
        </authorList>
    </citation>
    <scope>NUCLEOTIDE SEQUENCE [LARGE SCALE GENOMIC DNA]</scope>
    <source>
        <strain evidence="1 2">HHB10207 ss-3</strain>
    </source>
</reference>
<protein>
    <submittedName>
        <fullName evidence="1">Uncharacterized protein</fullName>
    </submittedName>
</protein>
<name>A0A165WIT3_9AGAM</name>
<dbReference type="EMBL" id="KV428742">
    <property type="protein sequence ID" value="KZT31203.1"/>
    <property type="molecule type" value="Genomic_DNA"/>
</dbReference>
<gene>
    <name evidence="1" type="ORF">SISSUDRAFT_974467</name>
</gene>
<dbReference type="OrthoDB" id="7691805at2759"/>
<feature type="non-terminal residue" evidence="1">
    <location>
        <position position="57"/>
    </location>
</feature>
<evidence type="ECO:0000313" key="2">
    <source>
        <dbReference type="Proteomes" id="UP000076798"/>
    </source>
</evidence>
<dbReference type="Proteomes" id="UP000076798">
    <property type="component" value="Unassembled WGS sequence"/>
</dbReference>
<accession>A0A165WIT3</accession>
<keyword evidence="2" id="KW-1185">Reference proteome</keyword>
<dbReference type="AlphaFoldDB" id="A0A165WIT3"/>
<evidence type="ECO:0000313" key="1">
    <source>
        <dbReference type="EMBL" id="KZT31203.1"/>
    </source>
</evidence>